<keyword evidence="1" id="KW-0663">Pyridoxal phosphate</keyword>
<gene>
    <name evidence="3" type="ORF">GT037_002930</name>
</gene>
<reference evidence="3" key="2">
    <citation type="submission" date="2020-08" db="EMBL/GenBank/DDBJ databases">
        <title>Draft Genome Sequence of Cumin Blight Pathogen Alternaria burnsii.</title>
        <authorList>
            <person name="Feng Z."/>
        </authorList>
    </citation>
    <scope>NUCLEOTIDE SEQUENCE</scope>
    <source>
        <strain evidence="3">CBS107.38</strain>
    </source>
</reference>
<accession>A0A8H7B9X5</accession>
<dbReference type="SUPFAM" id="SSF53383">
    <property type="entry name" value="PLP-dependent transferases"/>
    <property type="match status" value="1"/>
</dbReference>
<dbReference type="AlphaFoldDB" id="A0A8H7B9X5"/>
<dbReference type="InterPro" id="IPR015421">
    <property type="entry name" value="PyrdxlP-dep_Trfase_major"/>
</dbReference>
<keyword evidence="4" id="KW-1185">Reference proteome</keyword>
<evidence type="ECO:0000313" key="3">
    <source>
        <dbReference type="EMBL" id="KAF7679182.1"/>
    </source>
</evidence>
<feature type="domain" description="Aminotransferase class V" evidence="2">
    <location>
        <begin position="80"/>
        <end position="243"/>
    </location>
</feature>
<organism evidence="3 4">
    <name type="scientific">Alternaria burnsii</name>
    <dbReference type="NCBI Taxonomy" id="1187904"/>
    <lineage>
        <taxon>Eukaryota</taxon>
        <taxon>Fungi</taxon>
        <taxon>Dikarya</taxon>
        <taxon>Ascomycota</taxon>
        <taxon>Pezizomycotina</taxon>
        <taxon>Dothideomycetes</taxon>
        <taxon>Pleosporomycetidae</taxon>
        <taxon>Pleosporales</taxon>
        <taxon>Pleosporineae</taxon>
        <taxon>Pleosporaceae</taxon>
        <taxon>Alternaria</taxon>
        <taxon>Alternaria sect. Alternaria</taxon>
    </lineage>
</organism>
<dbReference type="Pfam" id="PF00266">
    <property type="entry name" value="Aminotran_5"/>
    <property type="match status" value="1"/>
</dbReference>
<evidence type="ECO:0000256" key="1">
    <source>
        <dbReference type="ARBA" id="ARBA00022898"/>
    </source>
</evidence>
<dbReference type="InterPro" id="IPR000192">
    <property type="entry name" value="Aminotrans_V_dom"/>
</dbReference>
<dbReference type="GeneID" id="62201155"/>
<dbReference type="EMBL" id="JAAABM010000003">
    <property type="protein sequence ID" value="KAF7679182.1"/>
    <property type="molecule type" value="Genomic_DNA"/>
</dbReference>
<sequence>MTSSSKNGASAALEIKTKDGVKFGKELREKEFLFGNGFLNLNHGSFGTFPRIVRDAMRTFQDECEAQPDPFIIYKYPQYLDLAREGMAKLLNTPSSTLVFVPNATTGINTVLRNIEFQPGDHILIFSTIYGACEKTVSLITETTPAESVKIGYTFPVEDNWLLEEFEKKVKEVENKGGKVKIAIFDTVVSMPGVRMPFERLTQKCKELGVMSCIDGAHGVGHVEIDLGMLDPDFFVSNCHKSVSSLFFIFENPLTVRRWLHVPRGCAIFHVADRNQGVIRSTLPTSHGFIPKGEKPVSPFPKRTFAQSHAQPGIEQNSSEQSAFTKSAFVDMEKPAFVANFEFVGTIDNSPYLCVPTALKWRENIGGEDVIRNYCQTLVRRAAQHVAQILGTEVMENSTGTLGRCCLSNVRLPISLPKVQDVATKHGIDKEDVGIMVRDWMKKLSCEEYSTFIMIYWYGGVWWTRLSGQVYLEMKDFEWAAETLKDMCARAEKGEWAVPKTKL</sequence>
<keyword evidence="3" id="KW-0808">Transferase</keyword>
<dbReference type="Proteomes" id="UP000596902">
    <property type="component" value="Unassembled WGS sequence"/>
</dbReference>
<dbReference type="RefSeq" id="XP_038789255.1">
    <property type="nucleotide sequence ID" value="XM_038927977.1"/>
</dbReference>
<name>A0A8H7B9X5_9PLEO</name>
<proteinExistence type="predicted"/>
<dbReference type="GO" id="GO:0016740">
    <property type="term" value="F:transferase activity"/>
    <property type="evidence" value="ECO:0007669"/>
    <property type="project" value="UniProtKB-KW"/>
</dbReference>
<dbReference type="PANTHER" id="PTHR43092:SF2">
    <property type="entry name" value="HERCYNYLCYSTEINE SULFOXIDE LYASE"/>
    <property type="match status" value="1"/>
</dbReference>
<dbReference type="Gene3D" id="3.40.640.10">
    <property type="entry name" value="Type I PLP-dependent aspartate aminotransferase-like (Major domain)"/>
    <property type="match status" value="1"/>
</dbReference>
<dbReference type="PANTHER" id="PTHR43092">
    <property type="entry name" value="L-CYSTEINE DESULFHYDRASE"/>
    <property type="match status" value="1"/>
</dbReference>
<evidence type="ECO:0000313" key="4">
    <source>
        <dbReference type="Proteomes" id="UP000596902"/>
    </source>
</evidence>
<protein>
    <submittedName>
        <fullName evidence="3">Plp-dependent transferase</fullName>
    </submittedName>
</protein>
<evidence type="ECO:0000259" key="2">
    <source>
        <dbReference type="Pfam" id="PF00266"/>
    </source>
</evidence>
<comment type="caution">
    <text evidence="3">The sequence shown here is derived from an EMBL/GenBank/DDBJ whole genome shotgun (WGS) entry which is preliminary data.</text>
</comment>
<reference evidence="3" key="1">
    <citation type="submission" date="2020-01" db="EMBL/GenBank/DDBJ databases">
        <authorList>
            <person name="Feng Z.H.Z."/>
        </authorList>
    </citation>
    <scope>NUCLEOTIDE SEQUENCE</scope>
    <source>
        <strain evidence="3">CBS107.38</strain>
    </source>
</reference>
<dbReference type="InterPro" id="IPR015424">
    <property type="entry name" value="PyrdxlP-dep_Trfase"/>
</dbReference>